<comment type="similarity">
    <text evidence="2">Belongs to the glucose-1-phosphate thymidylyltransferase family.</text>
</comment>
<evidence type="ECO:0000259" key="12">
    <source>
        <dbReference type="Pfam" id="PF00483"/>
    </source>
</evidence>
<evidence type="ECO:0000313" key="14">
    <source>
        <dbReference type="Proteomes" id="UP000670947"/>
    </source>
</evidence>
<evidence type="ECO:0000256" key="6">
    <source>
        <dbReference type="ARBA" id="ARBA00022695"/>
    </source>
</evidence>
<dbReference type="InterPro" id="IPR005907">
    <property type="entry name" value="G1P_thy_trans_s"/>
</dbReference>
<dbReference type="EC" id="2.7.7.24" evidence="3"/>
<dbReference type="EMBL" id="JAGGDJ010000005">
    <property type="protein sequence ID" value="MBO7744839.1"/>
    <property type="molecule type" value="Genomic_DNA"/>
</dbReference>
<keyword evidence="7" id="KW-0479">Metal-binding</keyword>
<dbReference type="PANTHER" id="PTHR43532">
    <property type="entry name" value="GLUCOSE-1-PHOSPHATE THYMIDYLYLTRANSFERASE"/>
    <property type="match status" value="1"/>
</dbReference>
<keyword evidence="5 13" id="KW-0808">Transferase</keyword>
<evidence type="ECO:0000256" key="7">
    <source>
        <dbReference type="ARBA" id="ARBA00022723"/>
    </source>
</evidence>
<keyword evidence="14" id="KW-1185">Reference proteome</keyword>
<dbReference type="GO" id="GO:0016740">
    <property type="term" value="F:transferase activity"/>
    <property type="evidence" value="ECO:0007669"/>
    <property type="project" value="UniProtKB-KW"/>
</dbReference>
<sequence length="330" mass="35350">MKGLILCAGKGSRLYPFTYSRPKTLIPVANTPLLQLAIVKLTEIGIGEIGIVVHPSQEAGIREQLGEGEALGAAITYIYQREAKGIAHALKQAEAYIGGQPFMLLLGDNLISASLAALKDDIESGAAQASLLLAEVEVPQDYGIADIRDRRIVGLEEKPQEPKSNLAVLGAYAFTKEIFVAAGDIRPSKRGEYEITDAIQRLIDWGYAVTYRVTDQLNIDVGTTDRWLRANRKLLAAEASASRIHGSARLEGCTIVEPVAIGKDCVLKDCRIGPYVSIGAGSTLDNCSIENSIILNGVHAKDVPFPMKNVIVGDRAVLAGVPGHKGVEEP</sequence>
<dbReference type="InterPro" id="IPR029044">
    <property type="entry name" value="Nucleotide-diphossugar_trans"/>
</dbReference>
<dbReference type="RefSeq" id="WP_208847761.1">
    <property type="nucleotide sequence ID" value="NZ_JAGGDJ010000005.1"/>
</dbReference>
<dbReference type="InterPro" id="IPR005835">
    <property type="entry name" value="NTP_transferase_dom"/>
</dbReference>
<evidence type="ECO:0000256" key="2">
    <source>
        <dbReference type="ARBA" id="ARBA00010480"/>
    </source>
</evidence>
<evidence type="ECO:0000313" key="13">
    <source>
        <dbReference type="EMBL" id="MBO7744839.1"/>
    </source>
</evidence>
<dbReference type="Proteomes" id="UP000670947">
    <property type="component" value="Unassembled WGS sequence"/>
</dbReference>
<evidence type="ECO:0000256" key="9">
    <source>
        <dbReference type="ARBA" id="ARBA00032492"/>
    </source>
</evidence>
<evidence type="ECO:0000256" key="5">
    <source>
        <dbReference type="ARBA" id="ARBA00022679"/>
    </source>
</evidence>
<evidence type="ECO:0000256" key="1">
    <source>
        <dbReference type="ARBA" id="ARBA00001946"/>
    </source>
</evidence>
<feature type="domain" description="Nucleotidyl transferase" evidence="12">
    <location>
        <begin position="2"/>
        <end position="235"/>
    </location>
</feature>
<reference evidence="13 14" key="1">
    <citation type="submission" date="2021-03" db="EMBL/GenBank/DDBJ databases">
        <title>Paenibacillus artemisicola MWE-103 whole genome sequence.</title>
        <authorList>
            <person name="Ham Y.J."/>
        </authorList>
    </citation>
    <scope>NUCLEOTIDE SEQUENCE [LARGE SCALE GENOMIC DNA]</scope>
    <source>
        <strain evidence="13 14">MWE-103</strain>
    </source>
</reference>
<dbReference type="Gene3D" id="3.90.550.10">
    <property type="entry name" value="Spore Coat Polysaccharide Biosynthesis Protein SpsA, Chain A"/>
    <property type="match status" value="1"/>
</dbReference>
<comment type="caution">
    <text evidence="13">The sequence shown here is derived from an EMBL/GenBank/DDBJ whole genome shotgun (WGS) entry which is preliminary data.</text>
</comment>
<evidence type="ECO:0000256" key="4">
    <source>
        <dbReference type="ARBA" id="ARBA00017654"/>
    </source>
</evidence>
<evidence type="ECO:0000256" key="8">
    <source>
        <dbReference type="ARBA" id="ARBA00022842"/>
    </source>
</evidence>
<evidence type="ECO:0000256" key="3">
    <source>
        <dbReference type="ARBA" id="ARBA00012461"/>
    </source>
</evidence>
<keyword evidence="6" id="KW-0548">Nucleotidyltransferase</keyword>
<dbReference type="PANTHER" id="PTHR43532:SF1">
    <property type="entry name" value="GLUCOSE-1-PHOSPHATE THYMIDYLYLTRANSFERASE 1"/>
    <property type="match status" value="1"/>
</dbReference>
<comment type="catalytic activity">
    <reaction evidence="11">
        <text>dTTP + alpha-D-glucose 1-phosphate + H(+) = dTDP-alpha-D-glucose + diphosphate</text>
        <dbReference type="Rhea" id="RHEA:15225"/>
        <dbReference type="ChEBI" id="CHEBI:15378"/>
        <dbReference type="ChEBI" id="CHEBI:33019"/>
        <dbReference type="ChEBI" id="CHEBI:37568"/>
        <dbReference type="ChEBI" id="CHEBI:57477"/>
        <dbReference type="ChEBI" id="CHEBI:58601"/>
        <dbReference type="EC" id="2.7.7.24"/>
    </reaction>
</comment>
<accession>A0ABS3W963</accession>
<dbReference type="SUPFAM" id="SSF53448">
    <property type="entry name" value="Nucleotide-diphospho-sugar transferases"/>
    <property type="match status" value="1"/>
</dbReference>
<proteinExistence type="inferred from homology"/>
<dbReference type="CDD" id="cd04189">
    <property type="entry name" value="G1P_TT_long"/>
    <property type="match status" value="1"/>
</dbReference>
<name>A0ABS3W963_9BACL</name>
<evidence type="ECO:0000256" key="11">
    <source>
        <dbReference type="ARBA" id="ARBA00049336"/>
    </source>
</evidence>
<comment type="cofactor">
    <cofactor evidence="1">
        <name>Mg(2+)</name>
        <dbReference type="ChEBI" id="CHEBI:18420"/>
    </cofactor>
</comment>
<dbReference type="InterPro" id="IPR005908">
    <property type="entry name" value="G1P_thy_trans_l"/>
</dbReference>
<keyword evidence="8" id="KW-0460">Magnesium</keyword>
<organism evidence="13 14">
    <name type="scientific">Paenibacillus artemisiicola</name>
    <dbReference type="NCBI Taxonomy" id="1172618"/>
    <lineage>
        <taxon>Bacteria</taxon>
        <taxon>Bacillati</taxon>
        <taxon>Bacillota</taxon>
        <taxon>Bacilli</taxon>
        <taxon>Bacillales</taxon>
        <taxon>Paenibacillaceae</taxon>
        <taxon>Paenibacillus</taxon>
    </lineage>
</organism>
<dbReference type="Pfam" id="PF00483">
    <property type="entry name" value="NTP_transferase"/>
    <property type="match status" value="1"/>
</dbReference>
<evidence type="ECO:0000256" key="10">
    <source>
        <dbReference type="ARBA" id="ARBA00032598"/>
    </source>
</evidence>
<gene>
    <name evidence="13" type="ORF">I8J29_11565</name>
</gene>
<dbReference type="Gene3D" id="2.160.10.10">
    <property type="entry name" value="Hexapeptide repeat proteins"/>
    <property type="match status" value="1"/>
</dbReference>
<protein>
    <recommendedName>
        <fullName evidence="4">Glucose-1-phosphate thymidylyltransferase</fullName>
        <ecNumber evidence="3">2.7.7.24</ecNumber>
    </recommendedName>
    <alternativeName>
        <fullName evidence="10">dTDP-glucose pyrophosphorylase</fullName>
    </alternativeName>
    <alternativeName>
        <fullName evidence="9">dTDP-glucose synthase</fullName>
    </alternativeName>
</protein>